<comment type="similarity">
    <text evidence="1">Belongs to the RelE toxin family.</text>
</comment>
<dbReference type="RefSeq" id="WP_149469515.1">
    <property type="nucleotide sequence ID" value="NZ_QOKW01000009.1"/>
</dbReference>
<dbReference type="OrthoDB" id="8369899at2"/>
<evidence type="ECO:0000313" key="3">
    <source>
        <dbReference type="EMBL" id="KAA0680417.1"/>
    </source>
</evidence>
<sequence>MPRIVFTDPSQADLDAIATFIAEDNPVAAARFIQRIQARCAMLAERPAVGRPRYDLKPGLRCSPLDRYVIFYWAAEDGIVVARILHSARDIERQFRK</sequence>
<dbReference type="Proteomes" id="UP000480854">
    <property type="component" value="Unassembled WGS sequence"/>
</dbReference>
<dbReference type="AlphaFoldDB" id="A0A9W7NJJ8"/>
<keyword evidence="4" id="KW-1185">Reference proteome</keyword>
<dbReference type="Pfam" id="PF05016">
    <property type="entry name" value="ParE_toxin"/>
    <property type="match status" value="1"/>
</dbReference>
<gene>
    <name evidence="3" type="ORF">DS843_14005</name>
</gene>
<dbReference type="Gene3D" id="3.30.2310.20">
    <property type="entry name" value="RelE-like"/>
    <property type="match status" value="1"/>
</dbReference>
<evidence type="ECO:0000256" key="1">
    <source>
        <dbReference type="ARBA" id="ARBA00006226"/>
    </source>
</evidence>
<comment type="caution">
    <text evidence="3">The sequence shown here is derived from an EMBL/GenBank/DDBJ whole genome shotgun (WGS) entry which is preliminary data.</text>
</comment>
<dbReference type="InterPro" id="IPR035093">
    <property type="entry name" value="RelE/ParE_toxin_dom_sf"/>
</dbReference>
<dbReference type="InterPro" id="IPR051803">
    <property type="entry name" value="TA_system_RelE-like_toxin"/>
</dbReference>
<dbReference type="PANTHER" id="PTHR33755">
    <property type="entry name" value="TOXIN PARE1-RELATED"/>
    <property type="match status" value="1"/>
</dbReference>
<keyword evidence="2" id="KW-1277">Toxin-antitoxin system</keyword>
<proteinExistence type="inferred from homology"/>
<evidence type="ECO:0000313" key="4">
    <source>
        <dbReference type="Proteomes" id="UP000480854"/>
    </source>
</evidence>
<accession>A0A9W7NJJ8</accession>
<organism evidence="3 4">
    <name type="scientific">Roseomonas genomospecies 6</name>
    <dbReference type="NCBI Taxonomy" id="214106"/>
    <lineage>
        <taxon>Bacteria</taxon>
        <taxon>Pseudomonadati</taxon>
        <taxon>Pseudomonadota</taxon>
        <taxon>Alphaproteobacteria</taxon>
        <taxon>Acetobacterales</taxon>
        <taxon>Roseomonadaceae</taxon>
        <taxon>Roseomonas</taxon>
    </lineage>
</organism>
<protein>
    <submittedName>
        <fullName evidence="3">Type II toxin-antitoxin system RelE/ParE family toxin</fullName>
    </submittedName>
</protein>
<dbReference type="EMBL" id="QOKW01000009">
    <property type="protein sequence ID" value="KAA0680417.1"/>
    <property type="molecule type" value="Genomic_DNA"/>
</dbReference>
<reference evidence="3 4" key="1">
    <citation type="submission" date="2018-07" db="EMBL/GenBank/DDBJ databases">
        <title>Genome sequence of Azospirillum sp. ATCC 49961.</title>
        <authorList>
            <person name="Sant'Anna F.H."/>
            <person name="Baldani J.I."/>
            <person name="Zilli J.E."/>
            <person name="Reis V.M."/>
            <person name="Hartmann A."/>
            <person name="Cruz L."/>
            <person name="de Souza E.M."/>
            <person name="de Oliveira Pedrosa F."/>
            <person name="Passaglia L.M.P."/>
        </authorList>
    </citation>
    <scope>NUCLEOTIDE SEQUENCE [LARGE SCALE GENOMIC DNA]</scope>
    <source>
        <strain evidence="3 4">ATCC 49961</strain>
    </source>
</reference>
<dbReference type="InterPro" id="IPR007712">
    <property type="entry name" value="RelE/ParE_toxin"/>
</dbReference>
<evidence type="ECO:0000256" key="2">
    <source>
        <dbReference type="ARBA" id="ARBA00022649"/>
    </source>
</evidence>
<name>A0A9W7NJJ8_9PROT</name>